<dbReference type="RefSeq" id="WP_089294646.1">
    <property type="nucleotide sequence ID" value="NZ_BOMU01000047.1"/>
</dbReference>
<reference evidence="1 2" key="1">
    <citation type="submission" date="2017-06" db="EMBL/GenBank/DDBJ databases">
        <authorList>
            <person name="Kim H.J."/>
            <person name="Triplett B.A."/>
        </authorList>
    </citation>
    <scope>NUCLEOTIDE SEQUENCE [LARGE SCALE GENOMIC DNA]</scope>
    <source>
        <strain evidence="1 2">DSM 43151</strain>
    </source>
</reference>
<organism evidence="1 2">
    <name type="scientific">Actinoplanes regularis</name>
    <dbReference type="NCBI Taxonomy" id="52697"/>
    <lineage>
        <taxon>Bacteria</taxon>
        <taxon>Bacillati</taxon>
        <taxon>Actinomycetota</taxon>
        <taxon>Actinomycetes</taxon>
        <taxon>Micromonosporales</taxon>
        <taxon>Micromonosporaceae</taxon>
        <taxon>Actinoplanes</taxon>
    </lineage>
</organism>
<dbReference type="AlphaFoldDB" id="A0A239A5Q0"/>
<evidence type="ECO:0000313" key="1">
    <source>
        <dbReference type="EMBL" id="SNR90408.1"/>
    </source>
</evidence>
<proteinExistence type="predicted"/>
<protein>
    <submittedName>
        <fullName evidence="1">Uncharacterized protein</fullName>
    </submittedName>
</protein>
<dbReference type="OrthoDB" id="3389359at2"/>
<keyword evidence="2" id="KW-1185">Reference proteome</keyword>
<dbReference type="EMBL" id="FZNR01000007">
    <property type="protein sequence ID" value="SNR90408.1"/>
    <property type="molecule type" value="Genomic_DNA"/>
</dbReference>
<gene>
    <name evidence="1" type="ORF">SAMN06264365_10756</name>
</gene>
<sequence length="70" mass="7964">MLEAWGLALTEDIALQVRQWRADDYSYRAIAARADETWGTDSRGNQCFGIDLCLESARMLGENPDNDPWN</sequence>
<name>A0A239A5Q0_9ACTN</name>
<dbReference type="Proteomes" id="UP000198415">
    <property type="component" value="Unassembled WGS sequence"/>
</dbReference>
<evidence type="ECO:0000313" key="2">
    <source>
        <dbReference type="Proteomes" id="UP000198415"/>
    </source>
</evidence>
<accession>A0A239A5Q0</accession>